<name>A0A7I8ITL2_SPIIN</name>
<dbReference type="EMBL" id="CACRZD030000006">
    <property type="protein sequence ID" value="CAA6660895.1"/>
    <property type="molecule type" value="Genomic_DNA"/>
</dbReference>
<proteinExistence type="predicted"/>
<keyword evidence="7" id="KW-0472">Membrane</keyword>
<evidence type="ECO:0000313" key="12">
    <source>
        <dbReference type="EMBL" id="CAA2621184.1"/>
    </source>
</evidence>
<dbReference type="Gene3D" id="3.80.10.10">
    <property type="entry name" value="Ribonuclease Inhibitor"/>
    <property type="match status" value="2"/>
</dbReference>
<evidence type="ECO:0000256" key="5">
    <source>
        <dbReference type="ARBA" id="ARBA00022737"/>
    </source>
</evidence>
<dbReference type="PANTHER" id="PTHR27000:SF785">
    <property type="entry name" value="PROTEIN KINASE DOMAIN-CONTAINING PROTEIN"/>
    <property type="match status" value="1"/>
</dbReference>
<dbReference type="GO" id="GO:0005886">
    <property type="term" value="C:plasma membrane"/>
    <property type="evidence" value="ECO:0007669"/>
    <property type="project" value="UniProtKB-SubCell"/>
</dbReference>
<dbReference type="InterPro" id="IPR032675">
    <property type="entry name" value="LRR_dom_sf"/>
</dbReference>
<evidence type="ECO:0000256" key="3">
    <source>
        <dbReference type="ARBA" id="ARBA00022692"/>
    </source>
</evidence>
<evidence type="ECO:0000259" key="11">
    <source>
        <dbReference type="Pfam" id="PF08263"/>
    </source>
</evidence>
<keyword evidence="6" id="KW-1133">Transmembrane helix</keyword>
<protein>
    <recommendedName>
        <fullName evidence="11">Leucine-rich repeat-containing N-terminal plant-type domain-containing protein</fullName>
    </recommendedName>
</protein>
<accession>A0A7I8ITL2</accession>
<dbReference type="Proteomes" id="UP001189122">
    <property type="component" value="Unassembled WGS sequence"/>
</dbReference>
<dbReference type="EMBL" id="LR743593">
    <property type="protein sequence ID" value="CAA2621184.1"/>
    <property type="molecule type" value="Genomic_DNA"/>
</dbReference>
<keyword evidence="4 10" id="KW-0732">Signal</keyword>
<keyword evidence="9" id="KW-0325">Glycoprotein</keyword>
<gene>
    <name evidence="12" type="ORF">SI7747_06007298</name>
</gene>
<keyword evidence="5" id="KW-0677">Repeat</keyword>
<evidence type="ECO:0000256" key="10">
    <source>
        <dbReference type="SAM" id="SignalP"/>
    </source>
</evidence>
<dbReference type="InterPro" id="IPR013210">
    <property type="entry name" value="LRR_N_plant-typ"/>
</dbReference>
<dbReference type="AlphaFoldDB" id="A0A7I8ITL2"/>
<dbReference type="SUPFAM" id="SSF52058">
    <property type="entry name" value="L domain-like"/>
    <property type="match status" value="1"/>
</dbReference>
<evidence type="ECO:0000256" key="4">
    <source>
        <dbReference type="ARBA" id="ARBA00022729"/>
    </source>
</evidence>
<keyword evidence="13" id="KW-1185">Reference proteome</keyword>
<dbReference type="InterPro" id="IPR001611">
    <property type="entry name" value="Leu-rich_rpt"/>
</dbReference>
<keyword evidence="8" id="KW-0675">Receptor</keyword>
<evidence type="ECO:0000256" key="7">
    <source>
        <dbReference type="ARBA" id="ARBA00023136"/>
    </source>
</evidence>
<keyword evidence="3" id="KW-0812">Transmembrane</keyword>
<dbReference type="PANTHER" id="PTHR27000">
    <property type="entry name" value="LEUCINE-RICH REPEAT RECEPTOR-LIKE PROTEIN KINASE FAMILY PROTEIN-RELATED"/>
    <property type="match status" value="1"/>
</dbReference>
<sequence length="270" mass="29240">MTLPIPAPFLFLLFLLPMLSADSSADREALLSFKGAISDDPLGALDSWNESTPLCQWHGVTCGGGTAEQVTQLALNGTRLTGTYPPSFRARLPHQARPLLGRLAALQLVILRDNSLSGEIPSALSNCSELLRMDLRNNNLRGKIPPELGSFPKLQFLSLSSNNLTGPIPSSLGEIPAELGGMKNLKVLDVYVNRLSGRIPSSVWNLSSLIVLHVGYNQLSGLLPWDLGQTLPNLAALYLFGNQFEGAFRRSSPMPQVWSSSRPLKTGLKV</sequence>
<feature type="chain" id="PRO_5029484572" description="Leucine-rich repeat-containing N-terminal plant-type domain-containing protein" evidence="10">
    <location>
        <begin position="22"/>
        <end position="270"/>
    </location>
</feature>
<evidence type="ECO:0000256" key="6">
    <source>
        <dbReference type="ARBA" id="ARBA00022989"/>
    </source>
</evidence>
<dbReference type="FunFam" id="3.80.10.10:FF:000400">
    <property type="entry name" value="Nuclear pore complex protein NUP107"/>
    <property type="match status" value="1"/>
</dbReference>
<dbReference type="Pfam" id="PF13855">
    <property type="entry name" value="LRR_8"/>
    <property type="match status" value="1"/>
</dbReference>
<organism evidence="12">
    <name type="scientific">Spirodela intermedia</name>
    <name type="common">Intermediate duckweed</name>
    <dbReference type="NCBI Taxonomy" id="51605"/>
    <lineage>
        <taxon>Eukaryota</taxon>
        <taxon>Viridiplantae</taxon>
        <taxon>Streptophyta</taxon>
        <taxon>Embryophyta</taxon>
        <taxon>Tracheophyta</taxon>
        <taxon>Spermatophyta</taxon>
        <taxon>Magnoliopsida</taxon>
        <taxon>Liliopsida</taxon>
        <taxon>Araceae</taxon>
        <taxon>Lemnoideae</taxon>
        <taxon>Spirodela</taxon>
    </lineage>
</organism>
<evidence type="ECO:0000256" key="8">
    <source>
        <dbReference type="ARBA" id="ARBA00023170"/>
    </source>
</evidence>
<evidence type="ECO:0000256" key="1">
    <source>
        <dbReference type="ARBA" id="ARBA00004162"/>
    </source>
</evidence>
<feature type="signal peptide" evidence="10">
    <location>
        <begin position="1"/>
        <end position="21"/>
    </location>
</feature>
<feature type="domain" description="Leucine-rich repeat-containing N-terminal plant-type" evidence="11">
    <location>
        <begin position="24"/>
        <end position="62"/>
    </location>
</feature>
<evidence type="ECO:0000256" key="9">
    <source>
        <dbReference type="ARBA" id="ARBA00023180"/>
    </source>
</evidence>
<keyword evidence="2" id="KW-0433">Leucine-rich repeat</keyword>
<reference evidence="12 13" key="1">
    <citation type="submission" date="2019-12" db="EMBL/GenBank/DDBJ databases">
        <authorList>
            <person name="Scholz U."/>
            <person name="Mascher M."/>
            <person name="Fiebig A."/>
        </authorList>
    </citation>
    <scope>NUCLEOTIDE SEQUENCE</scope>
</reference>
<evidence type="ECO:0000313" key="13">
    <source>
        <dbReference type="Proteomes" id="UP001189122"/>
    </source>
</evidence>
<dbReference type="Pfam" id="PF00560">
    <property type="entry name" value="LRR_1"/>
    <property type="match status" value="2"/>
</dbReference>
<evidence type="ECO:0000256" key="2">
    <source>
        <dbReference type="ARBA" id="ARBA00022614"/>
    </source>
</evidence>
<comment type="subcellular location">
    <subcellularLocation>
        <location evidence="1">Cell membrane</location>
        <topology evidence="1">Single-pass membrane protein</topology>
    </subcellularLocation>
</comment>
<dbReference type="Pfam" id="PF08263">
    <property type="entry name" value="LRRNT_2"/>
    <property type="match status" value="1"/>
</dbReference>